<feature type="transmembrane region" description="Helical" evidence="6">
    <location>
        <begin position="388"/>
        <end position="408"/>
    </location>
</feature>
<feature type="compositionally biased region" description="Basic and acidic residues" evidence="5">
    <location>
        <begin position="34"/>
        <end position="56"/>
    </location>
</feature>
<feature type="region of interest" description="Disordered" evidence="5">
    <location>
        <begin position="1"/>
        <end position="73"/>
    </location>
</feature>
<evidence type="ECO:0000256" key="1">
    <source>
        <dbReference type="ARBA" id="ARBA00004141"/>
    </source>
</evidence>
<dbReference type="EMBL" id="JAKNSF020000048">
    <property type="protein sequence ID" value="KAK7725564.1"/>
    <property type="molecule type" value="Genomic_DNA"/>
</dbReference>
<feature type="transmembrane region" description="Helical" evidence="6">
    <location>
        <begin position="497"/>
        <end position="515"/>
    </location>
</feature>
<keyword evidence="3 6" id="KW-1133">Transmembrane helix</keyword>
<keyword evidence="9" id="KW-1185">Reference proteome</keyword>
<feature type="domain" description="Major facilitator superfamily (MFS) profile" evidence="7">
    <location>
        <begin position="120"/>
        <end position="553"/>
    </location>
</feature>
<dbReference type="Proteomes" id="UP001430848">
    <property type="component" value="Unassembled WGS sequence"/>
</dbReference>
<feature type="transmembrane region" description="Helical" evidence="6">
    <location>
        <begin position="273"/>
        <end position="291"/>
    </location>
</feature>
<feature type="transmembrane region" description="Helical" evidence="6">
    <location>
        <begin position="242"/>
        <end position="261"/>
    </location>
</feature>
<evidence type="ECO:0000313" key="8">
    <source>
        <dbReference type="EMBL" id="KAK7725564.1"/>
    </source>
</evidence>
<dbReference type="InterPro" id="IPR011701">
    <property type="entry name" value="MFS"/>
</dbReference>
<dbReference type="PANTHER" id="PTHR23502:SF3">
    <property type="entry name" value="MAJOR FACILITATOR SUPERFAMILY (MFS) PROFILE DOMAIN-CONTAINING PROTEIN-RELATED"/>
    <property type="match status" value="1"/>
</dbReference>
<organism evidence="8 9">
    <name type="scientific">Diaporthe eres</name>
    <name type="common">Phomopsis oblonga</name>
    <dbReference type="NCBI Taxonomy" id="83184"/>
    <lineage>
        <taxon>Eukaryota</taxon>
        <taxon>Fungi</taxon>
        <taxon>Dikarya</taxon>
        <taxon>Ascomycota</taxon>
        <taxon>Pezizomycotina</taxon>
        <taxon>Sordariomycetes</taxon>
        <taxon>Sordariomycetidae</taxon>
        <taxon>Diaporthales</taxon>
        <taxon>Diaporthaceae</taxon>
        <taxon>Diaporthe</taxon>
        <taxon>Diaporthe eres species complex</taxon>
    </lineage>
</organism>
<evidence type="ECO:0000259" key="7">
    <source>
        <dbReference type="PROSITE" id="PS50850"/>
    </source>
</evidence>
<dbReference type="InterPro" id="IPR036259">
    <property type="entry name" value="MFS_trans_sf"/>
</dbReference>
<dbReference type="Pfam" id="PF07690">
    <property type="entry name" value="MFS_1"/>
    <property type="match status" value="1"/>
</dbReference>
<keyword evidence="2 6" id="KW-0812">Transmembrane</keyword>
<dbReference type="PANTHER" id="PTHR23502">
    <property type="entry name" value="MAJOR FACILITATOR SUPERFAMILY"/>
    <property type="match status" value="1"/>
</dbReference>
<evidence type="ECO:0000256" key="3">
    <source>
        <dbReference type="ARBA" id="ARBA00022989"/>
    </source>
</evidence>
<accession>A0ABR1P3L3</accession>
<feature type="transmembrane region" description="Helical" evidence="6">
    <location>
        <begin position="349"/>
        <end position="368"/>
    </location>
</feature>
<evidence type="ECO:0000313" key="9">
    <source>
        <dbReference type="Proteomes" id="UP001430848"/>
    </source>
</evidence>
<dbReference type="PROSITE" id="PS50850">
    <property type="entry name" value="MFS"/>
    <property type="match status" value="1"/>
</dbReference>
<comment type="caution">
    <text evidence="8">The sequence shown here is derived from an EMBL/GenBank/DDBJ whole genome shotgun (WGS) entry which is preliminary data.</text>
</comment>
<feature type="transmembrane region" description="Helical" evidence="6">
    <location>
        <begin position="455"/>
        <end position="476"/>
    </location>
</feature>
<feature type="region of interest" description="Disordered" evidence="5">
    <location>
        <begin position="565"/>
        <end position="588"/>
    </location>
</feature>
<reference evidence="8 9" key="1">
    <citation type="submission" date="2024-02" db="EMBL/GenBank/DDBJ databases">
        <title>De novo assembly and annotation of 12 fungi associated with fruit tree decline syndrome in Ontario, Canada.</title>
        <authorList>
            <person name="Sulman M."/>
            <person name="Ellouze W."/>
            <person name="Ilyukhin E."/>
        </authorList>
    </citation>
    <scope>NUCLEOTIDE SEQUENCE [LARGE SCALE GENOMIC DNA]</scope>
    <source>
        <strain evidence="8 9">M169</strain>
    </source>
</reference>
<evidence type="ECO:0000256" key="5">
    <source>
        <dbReference type="SAM" id="MobiDB-lite"/>
    </source>
</evidence>
<evidence type="ECO:0000256" key="6">
    <source>
        <dbReference type="SAM" id="Phobius"/>
    </source>
</evidence>
<sequence length="588" mass="66435">MVAGQNPAKGEQQPEMDPEAYKQPPFNIPQAPNRRAEGEHNKEEGHLEVPRDRDDDTAVEEGPEPNPYESYTKTYHRHRSLAGLTKKGRPAYPDGKKELTEDDCYDKLAYSWPRWKKWSFLCVIACIQVSMNFNTSVFPNAVTPLSEHFGISEQAARVGQCVYLVLYSFGCELWAPWSEEFGRWPILQLSMFLINIWQLPCAFAPNFGTIVVCRSLGGLSTAGGSVTLGLIADLYEPDDQQWPLAFIVLSSCIGTSIGGVIGGPIQAYLSWHWFFYIQLIFGAAVQLIHFFTPECRSTILIDKEAKRRRKENPGLEVYGPNELKVPRISMKEAVKIWARPFEMFVREPIVLFLSLLSGFSDALIFIFLEGFTVVYEAWDFTVLESAWAVIPINVAYFLTYLIYLPWIYRYTRTRQKKGDDFEAERRMKILLFLAPLEPIGLIGFAWTSLGPPRVHWIAPMLFSLLIGIANYAIYFSSVDYMIAAYGPYSASACGGNAFARDFLAGISAMFAIPMYEGIGSEYPTEWASTILAILSCMVVVPVYVFYWKGPVIRKKSKFAQALAEDRKAHEGRRVSQASNLPYGEDPLA</sequence>
<gene>
    <name evidence="8" type="ORF">SLS63_008018</name>
</gene>
<protein>
    <recommendedName>
        <fullName evidence="7">Major facilitator superfamily (MFS) profile domain-containing protein</fullName>
    </recommendedName>
</protein>
<feature type="transmembrane region" description="Helical" evidence="6">
    <location>
        <begin position="429"/>
        <end position="449"/>
    </location>
</feature>
<evidence type="ECO:0000256" key="4">
    <source>
        <dbReference type="ARBA" id="ARBA00023136"/>
    </source>
</evidence>
<dbReference type="InterPro" id="IPR020846">
    <property type="entry name" value="MFS_dom"/>
</dbReference>
<dbReference type="Gene3D" id="1.20.1250.20">
    <property type="entry name" value="MFS general substrate transporter like domains"/>
    <property type="match status" value="1"/>
</dbReference>
<comment type="subcellular location">
    <subcellularLocation>
        <location evidence="1">Membrane</location>
        <topology evidence="1">Multi-pass membrane protein</topology>
    </subcellularLocation>
</comment>
<name>A0ABR1P3L3_DIAER</name>
<evidence type="ECO:0000256" key="2">
    <source>
        <dbReference type="ARBA" id="ARBA00022692"/>
    </source>
</evidence>
<dbReference type="SUPFAM" id="SSF103473">
    <property type="entry name" value="MFS general substrate transporter"/>
    <property type="match status" value="1"/>
</dbReference>
<proteinExistence type="predicted"/>
<feature type="transmembrane region" description="Helical" evidence="6">
    <location>
        <begin position="527"/>
        <end position="547"/>
    </location>
</feature>
<keyword evidence="4 6" id="KW-0472">Membrane</keyword>